<sequence length="130" mass="14341">MDQKQIEDIVRSVMASMGQPQSQPQAPAASTPACHAACASERWWKAARWTWVSGSEAWIGVQHPHRAEVLTELKRSTAARVCTGRAGPRPRTQALLRFLADHSRSKDTVLKEVPEAWVKAQGLPGSAFRD</sequence>
<keyword evidence="1" id="KW-0456">Lyase</keyword>
<dbReference type="GO" id="GO:0008851">
    <property type="term" value="F:ethanolamine ammonia-lyase activity"/>
    <property type="evidence" value="ECO:0007669"/>
    <property type="project" value="UniProtKB-EC"/>
</dbReference>
<organism evidence="1 2">
    <name type="scientific">Klebsiella pneumoniae</name>
    <dbReference type="NCBI Taxonomy" id="573"/>
    <lineage>
        <taxon>Bacteria</taxon>
        <taxon>Pseudomonadati</taxon>
        <taxon>Pseudomonadota</taxon>
        <taxon>Gammaproteobacteria</taxon>
        <taxon>Enterobacterales</taxon>
        <taxon>Enterobacteriaceae</taxon>
        <taxon>Klebsiella/Raoultella group</taxon>
        <taxon>Klebsiella</taxon>
        <taxon>Klebsiella pneumoniae complex</taxon>
    </lineage>
</organism>
<dbReference type="PANTHER" id="PTHR39330">
    <property type="entry name" value="ETHANOLAMINE AMMONIA-LYASE LIGHT CHAIN"/>
    <property type="match status" value="1"/>
</dbReference>
<dbReference type="AlphaFoldDB" id="A0A377WR50"/>
<dbReference type="Proteomes" id="UP000254799">
    <property type="component" value="Unassembled WGS sequence"/>
</dbReference>
<accession>A0A377WR50</accession>
<gene>
    <name evidence="1" type="primary">eutC_3</name>
    <name evidence="1" type="ORF">NCTC8849_04448</name>
</gene>
<dbReference type="Pfam" id="PF05985">
    <property type="entry name" value="EutC"/>
    <property type="match status" value="1"/>
</dbReference>
<proteinExistence type="predicted"/>
<dbReference type="EMBL" id="UGLC01000002">
    <property type="protein sequence ID" value="STT55821.1"/>
    <property type="molecule type" value="Genomic_DNA"/>
</dbReference>
<dbReference type="PANTHER" id="PTHR39330:SF1">
    <property type="entry name" value="ETHANOLAMINE AMMONIA-LYASE SMALL SUBUNIT"/>
    <property type="match status" value="1"/>
</dbReference>
<dbReference type="InterPro" id="IPR009246">
    <property type="entry name" value="EutC"/>
</dbReference>
<evidence type="ECO:0000313" key="2">
    <source>
        <dbReference type="Proteomes" id="UP000254799"/>
    </source>
</evidence>
<evidence type="ECO:0000313" key="1">
    <source>
        <dbReference type="EMBL" id="STT55821.1"/>
    </source>
</evidence>
<dbReference type="GO" id="GO:0009350">
    <property type="term" value="C:ethanolamine ammonia-lyase complex"/>
    <property type="evidence" value="ECO:0007669"/>
    <property type="project" value="TreeGrafter"/>
</dbReference>
<dbReference type="GO" id="GO:0006520">
    <property type="term" value="P:amino acid metabolic process"/>
    <property type="evidence" value="ECO:0007669"/>
    <property type="project" value="InterPro"/>
</dbReference>
<dbReference type="EC" id="4.3.1.7" evidence="1"/>
<dbReference type="Gene3D" id="6.10.250.2060">
    <property type="match status" value="1"/>
</dbReference>
<protein>
    <submittedName>
        <fullName evidence="1">Ethanolamine ammonia-lyase small subunit</fullName>
        <ecNumber evidence="1">4.3.1.7</ecNumber>
    </submittedName>
</protein>
<name>A0A377WR50_KLEPN</name>
<reference evidence="1 2" key="1">
    <citation type="submission" date="2018-06" db="EMBL/GenBank/DDBJ databases">
        <authorList>
            <consortium name="Pathogen Informatics"/>
            <person name="Doyle S."/>
        </authorList>
    </citation>
    <scope>NUCLEOTIDE SEQUENCE [LARGE SCALE GENOMIC DNA]</scope>
    <source>
        <strain evidence="1 2">NCTC8849</strain>
    </source>
</reference>
<dbReference type="Gene3D" id="6.10.140.690">
    <property type="match status" value="1"/>
</dbReference>